<gene>
    <name evidence="1" type="ORF">RirG_145160</name>
</gene>
<evidence type="ECO:0000313" key="2">
    <source>
        <dbReference type="Proteomes" id="UP000022910"/>
    </source>
</evidence>
<evidence type="ECO:0000313" key="1">
    <source>
        <dbReference type="EMBL" id="EXX64187.1"/>
    </source>
</evidence>
<evidence type="ECO:0008006" key="3">
    <source>
        <dbReference type="Google" id="ProtNLM"/>
    </source>
</evidence>
<dbReference type="EMBL" id="JEMT01023623">
    <property type="protein sequence ID" value="EXX64187.1"/>
    <property type="molecule type" value="Genomic_DNA"/>
</dbReference>
<reference evidence="1 2" key="1">
    <citation type="submission" date="2014-02" db="EMBL/GenBank/DDBJ databases">
        <title>Single nucleus genome sequencing reveals high similarity among nuclei of an endomycorrhizal fungus.</title>
        <authorList>
            <person name="Lin K."/>
            <person name="Geurts R."/>
            <person name="Zhang Z."/>
            <person name="Limpens E."/>
            <person name="Saunders D.G."/>
            <person name="Mu D."/>
            <person name="Pang E."/>
            <person name="Cao H."/>
            <person name="Cha H."/>
            <person name="Lin T."/>
            <person name="Zhou Q."/>
            <person name="Shang Y."/>
            <person name="Li Y."/>
            <person name="Ivanov S."/>
            <person name="Sharma T."/>
            <person name="Velzen R.V."/>
            <person name="Ruijter N.D."/>
            <person name="Aanen D.K."/>
            <person name="Win J."/>
            <person name="Kamoun S."/>
            <person name="Bisseling T."/>
            <person name="Huang S."/>
        </authorList>
    </citation>
    <scope>NUCLEOTIDE SEQUENCE [LARGE SCALE GENOMIC DNA]</scope>
    <source>
        <strain evidence="2">DAOM197198w</strain>
    </source>
</reference>
<protein>
    <recommendedName>
        <fullName evidence="3">SMP domain-containing protein</fullName>
    </recommendedName>
</protein>
<dbReference type="HOGENOM" id="CLU_2134877_0_0_1"/>
<comment type="caution">
    <text evidence="1">The sequence shown here is derived from an EMBL/GenBank/DDBJ whole genome shotgun (WGS) entry which is preliminary data.</text>
</comment>
<dbReference type="OrthoDB" id="2408101at2759"/>
<organism evidence="1 2">
    <name type="scientific">Rhizophagus irregularis (strain DAOM 197198w)</name>
    <name type="common">Glomus intraradices</name>
    <dbReference type="NCBI Taxonomy" id="1432141"/>
    <lineage>
        <taxon>Eukaryota</taxon>
        <taxon>Fungi</taxon>
        <taxon>Fungi incertae sedis</taxon>
        <taxon>Mucoromycota</taxon>
        <taxon>Glomeromycotina</taxon>
        <taxon>Glomeromycetes</taxon>
        <taxon>Glomerales</taxon>
        <taxon>Glomeraceae</taxon>
        <taxon>Rhizophagus</taxon>
    </lineage>
</organism>
<keyword evidence="2" id="KW-1185">Reference proteome</keyword>
<proteinExistence type="predicted"/>
<sequence>MSQQNTGKPDVEALENAASVIQREEQKLAGHNISGGAASKAKSLADKAADMYDESGTATINKKINLKNIDDAARTIQREESKICGGETPSSGAGIINHNHTNFANYYYTIIDNIFL</sequence>
<dbReference type="AlphaFoldDB" id="A0A015J3Z2"/>
<dbReference type="Proteomes" id="UP000022910">
    <property type="component" value="Unassembled WGS sequence"/>
</dbReference>
<accession>A0A015J3Z2</accession>
<name>A0A015J3Z2_RHIIW</name>